<protein>
    <recommendedName>
        <fullName evidence="4">NlpC/P60 domain-containing protein</fullName>
    </recommendedName>
</protein>
<feature type="signal peptide" evidence="1">
    <location>
        <begin position="1"/>
        <end position="21"/>
    </location>
</feature>
<evidence type="ECO:0008006" key="4">
    <source>
        <dbReference type="Google" id="ProtNLM"/>
    </source>
</evidence>
<evidence type="ECO:0000256" key="1">
    <source>
        <dbReference type="SAM" id="SignalP"/>
    </source>
</evidence>
<reference evidence="2" key="1">
    <citation type="submission" date="2022-08" db="EMBL/GenBank/DDBJ databases">
        <title>Novel Bdellovibrio Species Isolated from Svalbard: Designation Bdellovibrio svalbardensis.</title>
        <authorList>
            <person name="Mitchell R.J."/>
            <person name="Choi S.Y."/>
        </authorList>
    </citation>
    <scope>NUCLEOTIDE SEQUENCE</scope>
    <source>
        <strain evidence="2">PAP01</strain>
    </source>
</reference>
<evidence type="ECO:0000313" key="3">
    <source>
        <dbReference type="Proteomes" id="UP001152321"/>
    </source>
</evidence>
<proteinExistence type="predicted"/>
<name>A0ABT6DEE6_9BACT</name>
<gene>
    <name evidence="2" type="ORF">NWE73_02215</name>
</gene>
<dbReference type="EMBL" id="JANRMI010000001">
    <property type="protein sequence ID" value="MDG0815158.1"/>
    <property type="molecule type" value="Genomic_DNA"/>
</dbReference>
<evidence type="ECO:0000313" key="2">
    <source>
        <dbReference type="EMBL" id="MDG0815158.1"/>
    </source>
</evidence>
<dbReference type="Proteomes" id="UP001152321">
    <property type="component" value="Unassembled WGS sequence"/>
</dbReference>
<feature type="chain" id="PRO_5046508311" description="NlpC/P60 domain-containing protein" evidence="1">
    <location>
        <begin position="22"/>
        <end position="215"/>
    </location>
</feature>
<comment type="caution">
    <text evidence="2">The sequence shown here is derived from an EMBL/GenBank/DDBJ whole genome shotgun (WGS) entry which is preliminary data.</text>
</comment>
<sequence length="215" mass="24675">MAFSRVLLSITLSVLTAPAWATSFFCSPENQLQYKGINCCNPSISAEVCNQKIDQLSQSTIDRVAKVKQLIDQKVYPDGGYPNCHWNALYEQGVREAVEKWELLYTEVPGIIARDFVEISREELKAGDYVAVWFQTQVREFDEDTHKRVWFDVGTEVGHSAVYIGDNMVFQKESANSKEFSIQSIDEMFEAYDKGFNSQPQMRRGQGSLHFYRKK</sequence>
<keyword evidence="3" id="KW-1185">Reference proteome</keyword>
<keyword evidence="1" id="KW-0732">Signal</keyword>
<organism evidence="2 3">
    <name type="scientific">Bdellovibrio svalbardensis</name>
    <dbReference type="NCBI Taxonomy" id="2972972"/>
    <lineage>
        <taxon>Bacteria</taxon>
        <taxon>Pseudomonadati</taxon>
        <taxon>Bdellovibrionota</taxon>
        <taxon>Bdellovibrionia</taxon>
        <taxon>Bdellovibrionales</taxon>
        <taxon>Pseudobdellovibrionaceae</taxon>
        <taxon>Bdellovibrio</taxon>
    </lineage>
</organism>
<dbReference type="RefSeq" id="WP_277576634.1">
    <property type="nucleotide sequence ID" value="NZ_JANRMI010000001.1"/>
</dbReference>
<accession>A0ABT6DEE6</accession>